<keyword evidence="2" id="KW-1185">Reference proteome</keyword>
<evidence type="ECO:0000313" key="1">
    <source>
        <dbReference type="EMBL" id="SDL27256.1"/>
    </source>
</evidence>
<name>A0A1G9IQG3_9FLAO</name>
<dbReference type="OrthoDB" id="1445748at2"/>
<dbReference type="AlphaFoldDB" id="A0A1G9IQG3"/>
<evidence type="ECO:0000313" key="2">
    <source>
        <dbReference type="Proteomes" id="UP000199440"/>
    </source>
</evidence>
<sequence length="126" mass="14326">MKFSQLPLRLLGFCIMMLLFQSCYSVRLVSTKGTPMPDQHEDEELAEAKLGDFYKDKMFTVVKKAIPASVFTESIQFPIDQTNCESGKLFSVEYKNTLGGSLLYLATFGGKRKVKITYVCMKTERQ</sequence>
<proteinExistence type="predicted"/>
<reference evidence="1 2" key="1">
    <citation type="submission" date="2016-10" db="EMBL/GenBank/DDBJ databases">
        <authorList>
            <person name="de Groot N.N."/>
        </authorList>
    </citation>
    <scope>NUCLEOTIDE SEQUENCE [LARGE SCALE GENOMIC DNA]</scope>
    <source>
        <strain evidence="1 2">DSM 19886</strain>
    </source>
</reference>
<dbReference type="RefSeq" id="WP_143017554.1">
    <property type="nucleotide sequence ID" value="NZ_FNGV01000001.1"/>
</dbReference>
<dbReference type="STRING" id="192904.SAMN04488514_101229"/>
<protein>
    <recommendedName>
        <fullName evidence="3">Lipoprotein</fullName>
    </recommendedName>
</protein>
<evidence type="ECO:0008006" key="3">
    <source>
        <dbReference type="Google" id="ProtNLM"/>
    </source>
</evidence>
<accession>A0A1G9IQG3</accession>
<organism evidence="1 2">
    <name type="scientific">Kriegella aquimaris</name>
    <dbReference type="NCBI Taxonomy" id="192904"/>
    <lineage>
        <taxon>Bacteria</taxon>
        <taxon>Pseudomonadati</taxon>
        <taxon>Bacteroidota</taxon>
        <taxon>Flavobacteriia</taxon>
        <taxon>Flavobacteriales</taxon>
        <taxon>Flavobacteriaceae</taxon>
        <taxon>Kriegella</taxon>
    </lineage>
</organism>
<dbReference type="EMBL" id="FNGV01000001">
    <property type="protein sequence ID" value="SDL27256.1"/>
    <property type="molecule type" value="Genomic_DNA"/>
</dbReference>
<dbReference type="PROSITE" id="PS51257">
    <property type="entry name" value="PROKAR_LIPOPROTEIN"/>
    <property type="match status" value="1"/>
</dbReference>
<gene>
    <name evidence="1" type="ORF">SAMN04488514_101229</name>
</gene>
<dbReference type="Proteomes" id="UP000199440">
    <property type="component" value="Unassembled WGS sequence"/>
</dbReference>